<evidence type="ECO:0000259" key="3">
    <source>
        <dbReference type="PROSITE" id="PS50853"/>
    </source>
</evidence>
<feature type="signal peptide" evidence="2">
    <location>
        <begin position="1"/>
        <end position="21"/>
    </location>
</feature>
<dbReference type="OrthoDB" id="1373043at2"/>
<dbReference type="SUPFAM" id="SSF49265">
    <property type="entry name" value="Fibronectin type III"/>
    <property type="match status" value="1"/>
</dbReference>
<dbReference type="InterPro" id="IPR036116">
    <property type="entry name" value="FN3_sf"/>
</dbReference>
<protein>
    <submittedName>
        <fullName evidence="4">T9SS type A sorting domain-containing protein</fullName>
    </submittedName>
</protein>
<dbReference type="Proteomes" id="UP000307507">
    <property type="component" value="Unassembled WGS sequence"/>
</dbReference>
<dbReference type="InterPro" id="IPR013783">
    <property type="entry name" value="Ig-like_fold"/>
</dbReference>
<evidence type="ECO:0000256" key="2">
    <source>
        <dbReference type="SAM" id="SignalP"/>
    </source>
</evidence>
<feature type="chain" id="PRO_5020895126" evidence="2">
    <location>
        <begin position="22"/>
        <end position="447"/>
    </location>
</feature>
<accession>A0A4V3W7S0</accession>
<proteinExistence type="predicted"/>
<dbReference type="EMBL" id="SSNZ01000008">
    <property type="protein sequence ID" value="THF48442.1"/>
    <property type="molecule type" value="Genomic_DNA"/>
</dbReference>
<evidence type="ECO:0000313" key="4">
    <source>
        <dbReference type="EMBL" id="THF48442.1"/>
    </source>
</evidence>
<keyword evidence="5" id="KW-1185">Reference proteome</keyword>
<gene>
    <name evidence="4" type="ORF">E6C50_14250</name>
</gene>
<dbReference type="InterPro" id="IPR026444">
    <property type="entry name" value="Secre_tail"/>
</dbReference>
<dbReference type="RefSeq" id="WP_136403904.1">
    <property type="nucleotide sequence ID" value="NZ_SSNZ01000008.1"/>
</dbReference>
<reference evidence="4 5" key="1">
    <citation type="submission" date="2019-04" db="EMBL/GenBank/DDBJ databases">
        <title>Flavobacterium sp. nov. isolated from construction timber.</title>
        <authorList>
            <person name="Lin S.-Y."/>
            <person name="Chang C.-T."/>
            <person name="Young C.-C."/>
        </authorList>
    </citation>
    <scope>NUCLEOTIDE SEQUENCE [LARGE SCALE GENOMIC DNA]</scope>
    <source>
        <strain evidence="4 5">CC-CTC003</strain>
    </source>
</reference>
<keyword evidence="1 2" id="KW-0732">Signal</keyword>
<feature type="domain" description="Fibronectin type-III" evidence="3">
    <location>
        <begin position="26"/>
        <end position="118"/>
    </location>
</feature>
<dbReference type="AlphaFoldDB" id="A0A4V3W7S0"/>
<dbReference type="PROSITE" id="PS50853">
    <property type="entry name" value="FN3"/>
    <property type="match status" value="1"/>
</dbReference>
<evidence type="ECO:0000313" key="5">
    <source>
        <dbReference type="Proteomes" id="UP000307507"/>
    </source>
</evidence>
<sequence>MKKNYYFIAILFILISNCVSGQNCPAPSIVLPVASTSTSISLQSISTGSETQWEIIKLPHGSPAPTVSATGIITSSNPFTFTDLEQCTSYDFYVRAKCSASESSSWTPRLDVITTIPVALPIPDLSVCDTNNDGFATFNLTAHSSLILTGLDPSFYSVAYYRVSNIIGNDEDLITNPESYTNTTPFQSTIIVKVYSPVGRCAHFNWLTLIALPTPEVTLHDATLCFNPGTQTSTPHLFDTQLSDTEYDFVWLKGNDPINGATGSSYSTATPGMYSVTVTNRTNGCQSTATATLSPPATLTATATVNNQTVTVTIDNPDSFQYQMDNGPVQSSPVFQNVAAGNHTITIIPIQSACPPFSITTNVTLRNSDFTFQKLRLYPNPVTHSLTISNPETFTGITVSNLLGQIVFERNVNSNLYEIDFSTLSQGVYLVKIAIHGQNKTFKIVKE</sequence>
<evidence type="ECO:0000256" key="1">
    <source>
        <dbReference type="ARBA" id="ARBA00022729"/>
    </source>
</evidence>
<organism evidence="4 5">
    <name type="scientific">Flavobacterium supellecticarium</name>
    <dbReference type="NCBI Taxonomy" id="2565924"/>
    <lineage>
        <taxon>Bacteria</taxon>
        <taxon>Pseudomonadati</taxon>
        <taxon>Bacteroidota</taxon>
        <taxon>Flavobacteriia</taxon>
        <taxon>Flavobacteriales</taxon>
        <taxon>Flavobacteriaceae</taxon>
        <taxon>Flavobacterium</taxon>
    </lineage>
</organism>
<dbReference type="Pfam" id="PF18962">
    <property type="entry name" value="Por_Secre_tail"/>
    <property type="match status" value="1"/>
</dbReference>
<comment type="caution">
    <text evidence="4">The sequence shown here is derived from an EMBL/GenBank/DDBJ whole genome shotgun (WGS) entry which is preliminary data.</text>
</comment>
<dbReference type="NCBIfam" id="TIGR04183">
    <property type="entry name" value="Por_Secre_tail"/>
    <property type="match status" value="1"/>
</dbReference>
<dbReference type="InterPro" id="IPR003961">
    <property type="entry name" value="FN3_dom"/>
</dbReference>
<dbReference type="Gene3D" id="2.60.40.10">
    <property type="entry name" value="Immunoglobulins"/>
    <property type="match status" value="1"/>
</dbReference>
<name>A0A4V3W7S0_9FLAO</name>